<dbReference type="PANTHER" id="PTHR36509:SF2">
    <property type="entry name" value="BLL3101 PROTEIN"/>
    <property type="match status" value="1"/>
</dbReference>
<proteinExistence type="predicted"/>
<reference evidence="3 4" key="1">
    <citation type="journal article" date="2021" name="Arch. Microbiol.">
        <title>Myceligenerans indicum sp. nov., an actinobacterium isolated from mangrove sediment of Sundarbans, India.</title>
        <authorList>
            <person name="Asha K."/>
            <person name="Bhadury P."/>
        </authorList>
    </citation>
    <scope>NUCLEOTIDE SEQUENCE [LARGE SCALE GENOMIC DNA]</scope>
    <source>
        <strain evidence="3 4">I2</strain>
    </source>
</reference>
<sequence length="312" mass="33966">MSLLVNVDNFARAETHRMMRDLQEAAGGVNQLVHNRAPTAVDQQTVIRMNRDTLYSYAVVDVGAGATLTIPEHGERYLSAMVVDEDHYVGAVLHDAGDHELPPGGSGGTHVALVIRILVDPADPRDVAEVAALQDRIALTSRAAAPFEMPDYDTAGLDETREALLVLARNLGGFDHAFGAKDEVDPVRHLVGTAAGWGGLPSTEAIYVSVDPRLPVGRHELTVGQVPVDGFWSISVYNAEGFFEPNSRDAYTINNITGVRNDDGTITVRFGEHPADVPNVLPITEGWNYVVRLYRPRAEIRDGLWTFPTLNP</sequence>
<accession>A0ABS1LQY8</accession>
<dbReference type="PANTHER" id="PTHR36509">
    <property type="entry name" value="BLL3101 PROTEIN"/>
    <property type="match status" value="1"/>
</dbReference>
<dbReference type="InterPro" id="IPR010621">
    <property type="entry name" value="DUF1214"/>
</dbReference>
<evidence type="ECO:0000259" key="2">
    <source>
        <dbReference type="Pfam" id="PF06863"/>
    </source>
</evidence>
<feature type="domain" description="DUF1254" evidence="2">
    <location>
        <begin position="29"/>
        <end position="84"/>
    </location>
</feature>
<evidence type="ECO:0000313" key="3">
    <source>
        <dbReference type="EMBL" id="MBL0888712.1"/>
    </source>
</evidence>
<evidence type="ECO:0000259" key="1">
    <source>
        <dbReference type="Pfam" id="PF06742"/>
    </source>
</evidence>
<keyword evidence="4" id="KW-1185">Reference proteome</keyword>
<dbReference type="Pfam" id="PF06863">
    <property type="entry name" value="DUF1254"/>
    <property type="match status" value="1"/>
</dbReference>
<evidence type="ECO:0000313" key="4">
    <source>
        <dbReference type="Proteomes" id="UP000675409"/>
    </source>
</evidence>
<name>A0ABS1LQY8_9MICO</name>
<organism evidence="3 4">
    <name type="scientific">Myceligenerans indicum</name>
    <dbReference type="NCBI Taxonomy" id="2593663"/>
    <lineage>
        <taxon>Bacteria</taxon>
        <taxon>Bacillati</taxon>
        <taxon>Actinomycetota</taxon>
        <taxon>Actinomycetes</taxon>
        <taxon>Micrococcales</taxon>
        <taxon>Promicromonosporaceae</taxon>
        <taxon>Myceligenerans</taxon>
    </lineage>
</organism>
<dbReference type="EMBL" id="JABBYC010000074">
    <property type="protein sequence ID" value="MBL0888712.1"/>
    <property type="molecule type" value="Genomic_DNA"/>
</dbReference>
<comment type="caution">
    <text evidence="3">The sequence shown here is derived from an EMBL/GenBank/DDBJ whole genome shotgun (WGS) entry which is preliminary data.</text>
</comment>
<protein>
    <submittedName>
        <fullName evidence="3">DUF1214 domain-containing protein</fullName>
    </submittedName>
</protein>
<dbReference type="Gene3D" id="2.60.120.600">
    <property type="entry name" value="Domain of unknown function DUF1214, C-terminal domain"/>
    <property type="match status" value="1"/>
</dbReference>
<feature type="domain" description="DUF1214" evidence="1">
    <location>
        <begin position="219"/>
        <end position="297"/>
    </location>
</feature>
<dbReference type="InterPro" id="IPR037049">
    <property type="entry name" value="DUF1214_C_sf"/>
</dbReference>
<dbReference type="RefSeq" id="WP_201851116.1">
    <property type="nucleotide sequence ID" value="NZ_JABBYC010000074.1"/>
</dbReference>
<dbReference type="Proteomes" id="UP000675409">
    <property type="component" value="Unassembled WGS sequence"/>
</dbReference>
<dbReference type="SUPFAM" id="SSF160935">
    <property type="entry name" value="VPA0735-like"/>
    <property type="match status" value="1"/>
</dbReference>
<dbReference type="InterPro" id="IPR010679">
    <property type="entry name" value="DUF1254"/>
</dbReference>
<dbReference type="Pfam" id="PF06742">
    <property type="entry name" value="DUF1214"/>
    <property type="match status" value="1"/>
</dbReference>
<gene>
    <name evidence="3" type="ORF">HGK34_20940</name>
</gene>